<reference evidence="1" key="1">
    <citation type="submission" date="2015-12" db="EMBL/GenBank/DDBJ databases">
        <title>Update maize B73 reference genome by single molecule sequencing technologies.</title>
        <authorList>
            <consortium name="Maize Genome Sequencing Project"/>
            <person name="Ware D."/>
        </authorList>
    </citation>
    <scope>NUCLEOTIDE SEQUENCE</scope>
    <source>
        <tissue evidence="1">Seedling</tissue>
    </source>
</reference>
<dbReference type="EMBL" id="CM000781">
    <property type="protein sequence ID" value="AQK63910.1"/>
    <property type="molecule type" value="Genomic_DNA"/>
</dbReference>
<gene>
    <name evidence="1" type="ORF">ZEAMMB73_Zm00001d013589</name>
</gene>
<evidence type="ECO:0000313" key="1">
    <source>
        <dbReference type="EMBL" id="AQK63909.1"/>
    </source>
</evidence>
<dbReference type="EMBL" id="CM000781">
    <property type="protein sequence ID" value="AQK63909.1"/>
    <property type="molecule type" value="Genomic_DNA"/>
</dbReference>
<organism evidence="1">
    <name type="scientific">Zea mays</name>
    <name type="common">Maize</name>
    <dbReference type="NCBI Taxonomy" id="4577"/>
    <lineage>
        <taxon>Eukaryota</taxon>
        <taxon>Viridiplantae</taxon>
        <taxon>Streptophyta</taxon>
        <taxon>Embryophyta</taxon>
        <taxon>Tracheophyta</taxon>
        <taxon>Spermatophyta</taxon>
        <taxon>Magnoliopsida</taxon>
        <taxon>Liliopsida</taxon>
        <taxon>Poales</taxon>
        <taxon>Poaceae</taxon>
        <taxon>PACMAD clade</taxon>
        <taxon>Panicoideae</taxon>
        <taxon>Andropogonodae</taxon>
        <taxon>Andropogoneae</taxon>
        <taxon>Tripsacinae</taxon>
        <taxon>Zea</taxon>
    </lineage>
</organism>
<proteinExistence type="predicted"/>
<dbReference type="AlphaFoldDB" id="A0A1D6GKP2"/>
<protein>
    <submittedName>
        <fullName evidence="1">PH domain containing protein</fullName>
    </submittedName>
</protein>
<sequence>MATNGSSVRVRDTESSLEKVKRQLSSGSGRYLLQGPLLKRSETVDYVVVTDMVSCGGCIIRLRGWKCECYGNGMNDGSYWIRHLGRWNTKATDVLVQTPEK</sequence>
<accession>A0A1D6GKP2</accession>
<name>A0A1D6GKP2_MAIZE</name>